<keyword evidence="2" id="KW-0057">Aromatic amino acid biosynthesis</keyword>
<dbReference type="InterPro" id="IPR013708">
    <property type="entry name" value="Shikimate_DH-bd_N"/>
</dbReference>
<dbReference type="RefSeq" id="WP_200257683.1">
    <property type="nucleotide sequence ID" value="NZ_JAENIP020000001.1"/>
</dbReference>
<dbReference type="Pfam" id="PF08501">
    <property type="entry name" value="Shikimate_dh_N"/>
    <property type="match status" value="1"/>
</dbReference>
<dbReference type="Proteomes" id="UP000650005">
    <property type="component" value="Unassembled WGS sequence"/>
</dbReference>
<dbReference type="InterPro" id="IPR010110">
    <property type="entry name" value="Shikimate_DH_AroM-type"/>
</dbReference>
<accession>A0ABS1FKN7</accession>
<reference evidence="5" key="1">
    <citation type="submission" date="2021-01" db="EMBL/GenBank/DDBJ databases">
        <title>Characterization of Corynebacterium spp. from penguins.</title>
        <authorList>
            <person name="Svec P."/>
        </authorList>
    </citation>
    <scope>NUCLEOTIDE SEQUENCE</scope>
    <source>
        <strain evidence="5">CCM 8835</strain>
    </source>
</reference>
<proteinExistence type="predicted"/>
<protein>
    <submittedName>
        <fullName evidence="5">Shikimate dehydrogenase</fullName>
        <ecNumber evidence="5">1.1.1.25</ecNumber>
    </submittedName>
</protein>
<evidence type="ECO:0000313" key="6">
    <source>
        <dbReference type="Proteomes" id="UP000650005"/>
    </source>
</evidence>
<evidence type="ECO:0000256" key="2">
    <source>
        <dbReference type="ARBA" id="ARBA00023141"/>
    </source>
</evidence>
<dbReference type="Gene3D" id="3.40.50.10860">
    <property type="entry name" value="Leucine Dehydrogenase, chain A, domain 1"/>
    <property type="match status" value="1"/>
</dbReference>
<evidence type="ECO:0000259" key="3">
    <source>
        <dbReference type="Pfam" id="PF08501"/>
    </source>
</evidence>
<evidence type="ECO:0000256" key="1">
    <source>
        <dbReference type="ARBA" id="ARBA00004871"/>
    </source>
</evidence>
<organism evidence="5 6">
    <name type="scientific">Corynebacterium antarcticum</name>
    <dbReference type="NCBI Taxonomy" id="2800405"/>
    <lineage>
        <taxon>Bacteria</taxon>
        <taxon>Bacillati</taxon>
        <taxon>Actinomycetota</taxon>
        <taxon>Actinomycetes</taxon>
        <taxon>Mycobacteriales</taxon>
        <taxon>Corynebacteriaceae</taxon>
        <taxon>Corynebacterium</taxon>
    </lineage>
</organism>
<dbReference type="InterPro" id="IPR036291">
    <property type="entry name" value="NAD(P)-bd_dom_sf"/>
</dbReference>
<dbReference type="EC" id="1.1.1.25" evidence="5"/>
<dbReference type="SUPFAM" id="SSF51735">
    <property type="entry name" value="NAD(P)-binding Rossmann-fold domains"/>
    <property type="match status" value="1"/>
</dbReference>
<feature type="domain" description="Shikimate dehydrogenase substrate binding N-terminal" evidence="3">
    <location>
        <begin position="11"/>
        <end position="93"/>
    </location>
</feature>
<dbReference type="Gene3D" id="3.40.50.720">
    <property type="entry name" value="NAD(P)-binding Rossmann-like Domain"/>
    <property type="match status" value="1"/>
</dbReference>
<dbReference type="CDD" id="cd01065">
    <property type="entry name" value="NAD_bind_Shikimate_DH"/>
    <property type="match status" value="1"/>
</dbReference>
<comment type="caution">
    <text evidence="5">The sequence shown here is derived from an EMBL/GenBank/DDBJ whole genome shotgun (WGS) entry which is preliminary data.</text>
</comment>
<keyword evidence="5" id="KW-0560">Oxidoreductase</keyword>
<dbReference type="Pfam" id="PF18317">
    <property type="entry name" value="SDH_C"/>
    <property type="match status" value="1"/>
</dbReference>
<evidence type="ECO:0000259" key="4">
    <source>
        <dbReference type="Pfam" id="PF18317"/>
    </source>
</evidence>
<keyword evidence="6" id="KW-1185">Reference proteome</keyword>
<dbReference type="InterPro" id="IPR022893">
    <property type="entry name" value="Shikimate_DH_fam"/>
</dbReference>
<dbReference type="EMBL" id="JAENIP010000010">
    <property type="protein sequence ID" value="MBK1843989.1"/>
    <property type="molecule type" value="Genomic_DNA"/>
</dbReference>
<dbReference type="NCBIfam" id="NF001311">
    <property type="entry name" value="PRK00258.1-3"/>
    <property type="match status" value="1"/>
</dbReference>
<sequence length="282" mass="29419">MSDPIRHRAAVLGRPVEHSLSPVIHMAGYRAIGLDDWCYTRIDCGADDVRRIVSDAPAEFAGFSVTMPGKFAALDVAREVTPRAAAIGSANTLVRIAGGWRADNTDCEGVSAALGDLGVRNPAAGERAVLVGAGGTARPALWALGQSGYRAVTVINRSDRSAELAPLAETLGIELHWTVPDRDRVRAAVRDAAVVISTVPAAALDGIEGDLARVPVLDVIYDPWPTPLARAAAGNGVPVVGGDVMLAGQALSQFEQFTGEPAPRDAMRAALTDALRDRSSGS</sequence>
<dbReference type="InterPro" id="IPR041121">
    <property type="entry name" value="SDH_C"/>
</dbReference>
<gene>
    <name evidence="5" type="ORF">JIM95_05240</name>
</gene>
<evidence type="ECO:0000313" key="5">
    <source>
        <dbReference type="EMBL" id="MBK1843989.1"/>
    </source>
</evidence>
<comment type="pathway">
    <text evidence="1">Metabolic intermediate biosynthesis; chorismate biosynthesis; chorismate from D-erythrose 4-phosphate and phosphoenolpyruvate: step 4/7.</text>
</comment>
<dbReference type="NCBIfam" id="TIGR01809">
    <property type="entry name" value="Shik-DH-AROM"/>
    <property type="match status" value="1"/>
</dbReference>
<dbReference type="PANTHER" id="PTHR21089">
    <property type="entry name" value="SHIKIMATE DEHYDROGENASE"/>
    <property type="match status" value="1"/>
</dbReference>
<dbReference type="PANTHER" id="PTHR21089:SF1">
    <property type="entry name" value="BIFUNCTIONAL 3-DEHYDROQUINATE DEHYDRATASE_SHIKIMATE DEHYDROGENASE, CHLOROPLASTIC"/>
    <property type="match status" value="1"/>
</dbReference>
<keyword evidence="2" id="KW-0028">Amino-acid biosynthesis</keyword>
<dbReference type="InterPro" id="IPR046346">
    <property type="entry name" value="Aminoacid_DH-like_N_sf"/>
</dbReference>
<dbReference type="SUPFAM" id="SSF53223">
    <property type="entry name" value="Aminoacid dehydrogenase-like, N-terminal domain"/>
    <property type="match status" value="1"/>
</dbReference>
<name>A0ABS1FKN7_9CORY</name>
<feature type="domain" description="SDH C-terminal" evidence="4">
    <location>
        <begin position="245"/>
        <end position="271"/>
    </location>
</feature>
<dbReference type="GO" id="GO:0004764">
    <property type="term" value="F:shikimate 3-dehydrogenase (NADP+) activity"/>
    <property type="evidence" value="ECO:0007669"/>
    <property type="project" value="UniProtKB-EC"/>
</dbReference>